<dbReference type="EMBL" id="JAVDXO010000001">
    <property type="protein sequence ID" value="MDR7305124.1"/>
    <property type="molecule type" value="Genomic_DNA"/>
</dbReference>
<evidence type="ECO:0000313" key="1">
    <source>
        <dbReference type="EMBL" id="MDR7305124.1"/>
    </source>
</evidence>
<dbReference type="Pfam" id="PF10604">
    <property type="entry name" value="Polyketide_cyc2"/>
    <property type="match status" value="1"/>
</dbReference>
<keyword evidence="2" id="KW-1185">Reference proteome</keyword>
<dbReference type="Gene3D" id="3.30.530.20">
    <property type="match status" value="1"/>
</dbReference>
<sequence>MHLLTEKTIHIQQPASVVFGYVSNMERFGEWFPGVISIASANALDHGQQGKEYLETVSVPLRGMRKVKMEVREVRGHQLFATEGQFPPLMPRMEIALRETGPNSCELTWRMFSRNTSWTARLTLLPLARRVMDKRATLGVAALKKRLEAGEP</sequence>
<reference evidence="1 2" key="1">
    <citation type="submission" date="2023-07" db="EMBL/GenBank/DDBJ databases">
        <title>Sorghum-associated microbial communities from plants grown in Nebraska, USA.</title>
        <authorList>
            <person name="Schachtman D."/>
        </authorList>
    </citation>
    <scope>NUCLEOTIDE SEQUENCE [LARGE SCALE GENOMIC DNA]</scope>
    <source>
        <strain evidence="1 2">BE308</strain>
    </source>
</reference>
<comment type="caution">
    <text evidence="1">The sequence shown here is derived from an EMBL/GenBank/DDBJ whole genome shotgun (WGS) entry which is preliminary data.</text>
</comment>
<protein>
    <recommendedName>
        <fullName evidence="3">Polyketide cyclase</fullName>
    </recommendedName>
</protein>
<organism evidence="1 2">
    <name type="scientific">Rhodoferax saidenbachensis</name>
    <dbReference type="NCBI Taxonomy" id="1484693"/>
    <lineage>
        <taxon>Bacteria</taxon>
        <taxon>Pseudomonadati</taxon>
        <taxon>Pseudomonadota</taxon>
        <taxon>Betaproteobacteria</taxon>
        <taxon>Burkholderiales</taxon>
        <taxon>Comamonadaceae</taxon>
        <taxon>Rhodoferax</taxon>
    </lineage>
</organism>
<dbReference type="Proteomes" id="UP001268089">
    <property type="component" value="Unassembled WGS sequence"/>
</dbReference>
<name>A0ABU1ZHW1_9BURK</name>
<evidence type="ECO:0000313" key="2">
    <source>
        <dbReference type="Proteomes" id="UP001268089"/>
    </source>
</evidence>
<gene>
    <name evidence="1" type="ORF">J2X15_000390</name>
</gene>
<evidence type="ECO:0008006" key="3">
    <source>
        <dbReference type="Google" id="ProtNLM"/>
    </source>
</evidence>
<dbReference type="InterPro" id="IPR019587">
    <property type="entry name" value="Polyketide_cyclase/dehydratase"/>
</dbReference>
<dbReference type="CDD" id="cd07812">
    <property type="entry name" value="SRPBCC"/>
    <property type="match status" value="1"/>
</dbReference>
<dbReference type="SUPFAM" id="SSF55961">
    <property type="entry name" value="Bet v1-like"/>
    <property type="match status" value="1"/>
</dbReference>
<proteinExistence type="predicted"/>
<accession>A0ABU1ZHW1</accession>
<dbReference type="RefSeq" id="WP_310338976.1">
    <property type="nucleotide sequence ID" value="NZ_JAVDXO010000001.1"/>
</dbReference>
<dbReference type="InterPro" id="IPR023393">
    <property type="entry name" value="START-like_dom_sf"/>
</dbReference>